<dbReference type="PANTHER" id="PTHR21064:SF6">
    <property type="entry name" value="AMINOGLYCOSIDE PHOSPHOTRANSFERASE DOMAIN-CONTAINING PROTEIN"/>
    <property type="match status" value="1"/>
</dbReference>
<evidence type="ECO:0000313" key="3">
    <source>
        <dbReference type="EMBL" id="ASA24257.1"/>
    </source>
</evidence>
<comment type="similarity">
    <text evidence="1">Belongs to the pseudomonas-type ThrB family.</text>
</comment>
<dbReference type="KEGG" id="pdh:B9T62_27935"/>
<dbReference type="Proteomes" id="UP000249890">
    <property type="component" value="Chromosome"/>
</dbReference>
<dbReference type="InterPro" id="IPR002575">
    <property type="entry name" value="Aminoglycoside_PTrfase"/>
</dbReference>
<dbReference type="PANTHER" id="PTHR21064">
    <property type="entry name" value="AMINOGLYCOSIDE PHOSPHOTRANSFERASE DOMAIN-CONTAINING PROTEIN-RELATED"/>
    <property type="match status" value="1"/>
</dbReference>
<dbReference type="Gene3D" id="3.90.1200.10">
    <property type="match status" value="1"/>
</dbReference>
<dbReference type="EMBL" id="CP021780">
    <property type="protein sequence ID" value="ASA24257.1"/>
    <property type="molecule type" value="Genomic_DNA"/>
</dbReference>
<organism evidence="3 4">
    <name type="scientific">Paenibacillus donghaensis</name>
    <dbReference type="NCBI Taxonomy" id="414771"/>
    <lineage>
        <taxon>Bacteria</taxon>
        <taxon>Bacillati</taxon>
        <taxon>Bacillota</taxon>
        <taxon>Bacilli</taxon>
        <taxon>Bacillales</taxon>
        <taxon>Paenibacillaceae</taxon>
        <taxon>Paenibacillus</taxon>
    </lineage>
</organism>
<keyword evidence="4" id="KW-1185">Reference proteome</keyword>
<reference evidence="3 4" key="1">
    <citation type="submission" date="2017-06" db="EMBL/GenBank/DDBJ databases">
        <title>Complete genome sequence of Paenibacillus donghaensis KCTC 13049T isolated from East Sea sediment, South Korea.</title>
        <authorList>
            <person name="Jung B.K."/>
            <person name="Hong S.-J."/>
            <person name="Shin J.-H."/>
        </authorList>
    </citation>
    <scope>NUCLEOTIDE SEQUENCE [LARGE SCALE GENOMIC DNA]</scope>
    <source>
        <strain evidence="3 4">KCTC 13049</strain>
    </source>
</reference>
<accession>A0A2Z2KET4</accession>
<dbReference type="GO" id="GO:0019202">
    <property type="term" value="F:amino acid kinase activity"/>
    <property type="evidence" value="ECO:0007669"/>
    <property type="project" value="TreeGrafter"/>
</dbReference>
<dbReference type="InterPro" id="IPR050249">
    <property type="entry name" value="Pseudomonas-type_ThrB"/>
</dbReference>
<proteinExistence type="inferred from homology"/>
<feature type="domain" description="Aminoglycoside phosphotransferase" evidence="2">
    <location>
        <begin position="24"/>
        <end position="266"/>
    </location>
</feature>
<dbReference type="OrthoDB" id="1995036at2"/>
<dbReference type="InterPro" id="IPR011009">
    <property type="entry name" value="Kinase-like_dom_sf"/>
</dbReference>
<dbReference type="Pfam" id="PF01636">
    <property type="entry name" value="APH"/>
    <property type="match status" value="1"/>
</dbReference>
<dbReference type="RefSeq" id="WP_087918243.1">
    <property type="nucleotide sequence ID" value="NZ_CP021780.1"/>
</dbReference>
<evidence type="ECO:0000259" key="2">
    <source>
        <dbReference type="Pfam" id="PF01636"/>
    </source>
</evidence>
<name>A0A2Z2KET4_9BACL</name>
<sequence>MDYITLAKEIVSLYPFGSPDIEFIRHNENITFKITDPLNRNCYILRIHMPVTDGFAGIQNTFEGLQSEMIVLKELYSNNVIHVQEPVKNCMGDYVTVYNSTEFDVPCLATLLTWMEGATLSVEEDDMEAAAFALGEELAALHEFTRSYKPVEKLSRPVYDGNRIDFAMDELQCGVERALYSMEQYETIKEVLQLVKRQLIELDSRKNSWGLIHADLQFGNVIIHNGRLGLIDFSLSGYSYYLFDLGSASSMLPTEWRKTFLNGYSSKSSFIMDDLRYIEGLIFMDIFISYCFFIRDDNRNGWIKTNAAELCDTLCKDFIQGKSVYYSL</sequence>
<evidence type="ECO:0000256" key="1">
    <source>
        <dbReference type="ARBA" id="ARBA00038240"/>
    </source>
</evidence>
<gene>
    <name evidence="3" type="ORF">B9T62_27935</name>
</gene>
<evidence type="ECO:0000313" key="4">
    <source>
        <dbReference type="Proteomes" id="UP000249890"/>
    </source>
</evidence>
<dbReference type="SUPFAM" id="SSF56112">
    <property type="entry name" value="Protein kinase-like (PK-like)"/>
    <property type="match status" value="1"/>
</dbReference>
<dbReference type="AlphaFoldDB" id="A0A2Z2KET4"/>
<protein>
    <recommendedName>
        <fullName evidence="2">Aminoglycoside phosphotransferase domain-containing protein</fullName>
    </recommendedName>
</protein>